<name>A0ABQ0EMD7_APOSI</name>
<evidence type="ECO:0000313" key="1">
    <source>
        <dbReference type="EMBL" id="GAB1288234.1"/>
    </source>
</evidence>
<dbReference type="EMBL" id="BAAFST010000003">
    <property type="protein sequence ID" value="GAB1288234.1"/>
    <property type="molecule type" value="Genomic_DNA"/>
</dbReference>
<accession>A0ABQ0EMD7</accession>
<protein>
    <submittedName>
        <fullName evidence="1">Sterile alpha motif domain-containing protein 13</fullName>
    </submittedName>
</protein>
<comment type="caution">
    <text evidence="1">The sequence shown here is derived from an EMBL/GenBank/DDBJ whole genome shotgun (WGS) entry which is preliminary data.</text>
</comment>
<sequence length="39" mass="4412">MHSLENGRPPDPADWAVMDVVNYFRTAGFEEQAGAFQEQ</sequence>
<dbReference type="Proteomes" id="UP001623349">
    <property type="component" value="Unassembled WGS sequence"/>
</dbReference>
<gene>
    <name evidence="1" type="ORF">APTSU1_000346400</name>
</gene>
<keyword evidence="2" id="KW-1185">Reference proteome</keyword>
<reference evidence="1 2" key="1">
    <citation type="submission" date="2024-08" db="EMBL/GenBank/DDBJ databases">
        <title>The draft genome of Apodemus speciosus.</title>
        <authorList>
            <person name="Nabeshima K."/>
            <person name="Suzuki S."/>
            <person name="Onuma M."/>
        </authorList>
    </citation>
    <scope>NUCLEOTIDE SEQUENCE [LARGE SCALE GENOMIC DNA]</scope>
    <source>
        <strain evidence="1">IB14-021</strain>
    </source>
</reference>
<organism evidence="1 2">
    <name type="scientific">Apodemus speciosus</name>
    <name type="common">Large Japanese field mouse</name>
    <dbReference type="NCBI Taxonomy" id="105296"/>
    <lineage>
        <taxon>Eukaryota</taxon>
        <taxon>Metazoa</taxon>
        <taxon>Chordata</taxon>
        <taxon>Craniata</taxon>
        <taxon>Vertebrata</taxon>
        <taxon>Euteleostomi</taxon>
        <taxon>Mammalia</taxon>
        <taxon>Eutheria</taxon>
        <taxon>Euarchontoglires</taxon>
        <taxon>Glires</taxon>
        <taxon>Rodentia</taxon>
        <taxon>Myomorpha</taxon>
        <taxon>Muroidea</taxon>
        <taxon>Muridae</taxon>
        <taxon>Murinae</taxon>
        <taxon>Apodemus</taxon>
    </lineage>
</organism>
<proteinExistence type="predicted"/>
<evidence type="ECO:0000313" key="2">
    <source>
        <dbReference type="Proteomes" id="UP001623349"/>
    </source>
</evidence>